<evidence type="ECO:0000313" key="2">
    <source>
        <dbReference type="EMBL" id="NOU49938.1"/>
    </source>
</evidence>
<sequence length="148" mass="16358">MKNTTFFLLFILGAVLMLISNAVGAKEISVKVVNIDTSKPGFILVMLFTKKGFPKAHNEALVVQREKADASELSLSFFVEEEQYAIKVLHDENGDGKTSKNWTGIYPSEGLGFTNGAKLGWTGPPSFKDAYLELKETKDEVIIPIIYP</sequence>
<keyword evidence="1" id="KW-0732">Signal</keyword>
<dbReference type="Proteomes" id="UP000586305">
    <property type="component" value="Unassembled WGS sequence"/>
</dbReference>
<organism evidence="2 3">
    <name type="scientific">Pseudoalteromonas caenipelagi</name>
    <dbReference type="NCBI Taxonomy" id="2726988"/>
    <lineage>
        <taxon>Bacteria</taxon>
        <taxon>Pseudomonadati</taxon>
        <taxon>Pseudomonadota</taxon>
        <taxon>Gammaproteobacteria</taxon>
        <taxon>Alteromonadales</taxon>
        <taxon>Pseudoalteromonadaceae</taxon>
        <taxon>Pseudoalteromonas</taxon>
    </lineage>
</organism>
<dbReference type="EMBL" id="JABBPG010000002">
    <property type="protein sequence ID" value="NOU49938.1"/>
    <property type="molecule type" value="Genomic_DNA"/>
</dbReference>
<protein>
    <submittedName>
        <fullName evidence="2">DUF2141 domain-containing protein</fullName>
    </submittedName>
</protein>
<dbReference type="Pfam" id="PF09912">
    <property type="entry name" value="DUF2141"/>
    <property type="match status" value="1"/>
</dbReference>
<reference evidence="2 3" key="1">
    <citation type="submission" date="2020-04" db="EMBL/GenBank/DDBJ databases">
        <title>Pseudoalteromonas caenipelagi sp. nov., isolated from a tidal flat.</title>
        <authorList>
            <person name="Park S."/>
            <person name="Yoon J.-H."/>
        </authorList>
    </citation>
    <scope>NUCLEOTIDE SEQUENCE [LARGE SCALE GENOMIC DNA]</scope>
    <source>
        <strain evidence="2 3">JBTF-M23</strain>
    </source>
</reference>
<dbReference type="AlphaFoldDB" id="A0A849VAQ8"/>
<feature type="chain" id="PRO_5032646815" evidence="1">
    <location>
        <begin position="26"/>
        <end position="148"/>
    </location>
</feature>
<dbReference type="InterPro" id="IPR018673">
    <property type="entry name" value="DUF2141"/>
</dbReference>
<evidence type="ECO:0000256" key="1">
    <source>
        <dbReference type="SAM" id="SignalP"/>
    </source>
</evidence>
<proteinExistence type="predicted"/>
<comment type="caution">
    <text evidence="2">The sequence shown here is derived from an EMBL/GenBank/DDBJ whole genome shotgun (WGS) entry which is preliminary data.</text>
</comment>
<dbReference type="RefSeq" id="WP_171625020.1">
    <property type="nucleotide sequence ID" value="NZ_JABBPG010000002.1"/>
</dbReference>
<evidence type="ECO:0000313" key="3">
    <source>
        <dbReference type="Proteomes" id="UP000586305"/>
    </source>
</evidence>
<feature type="signal peptide" evidence="1">
    <location>
        <begin position="1"/>
        <end position="25"/>
    </location>
</feature>
<accession>A0A849VAQ8</accession>
<keyword evidence="3" id="KW-1185">Reference proteome</keyword>
<name>A0A849VAQ8_9GAMM</name>
<gene>
    <name evidence="2" type="ORF">HG263_05225</name>
</gene>